<evidence type="ECO:0000313" key="2">
    <source>
        <dbReference type="Proteomes" id="UP001589797"/>
    </source>
</evidence>
<reference evidence="1 2" key="1">
    <citation type="submission" date="2024-09" db="EMBL/GenBank/DDBJ databases">
        <authorList>
            <person name="Sun Q."/>
            <person name="Mori K."/>
        </authorList>
    </citation>
    <scope>NUCLEOTIDE SEQUENCE [LARGE SCALE GENOMIC DNA]</scope>
    <source>
        <strain evidence="1 2">CCM 7650</strain>
    </source>
</reference>
<dbReference type="EMBL" id="JBHLWI010000050">
    <property type="protein sequence ID" value="MFC0264365.1"/>
    <property type="molecule type" value="Genomic_DNA"/>
</dbReference>
<keyword evidence="2" id="KW-1185">Reference proteome</keyword>
<gene>
    <name evidence="1" type="ORF">ACFFIP_16890</name>
</gene>
<organism evidence="1 2">
    <name type="scientific">Fontibacter flavus</name>
    <dbReference type="NCBI Taxonomy" id="654838"/>
    <lineage>
        <taxon>Bacteria</taxon>
        <taxon>Pseudomonadati</taxon>
        <taxon>Bacteroidota</taxon>
        <taxon>Cytophagia</taxon>
        <taxon>Cytophagales</taxon>
        <taxon>Cyclobacteriaceae</taxon>
        <taxon>Fontibacter</taxon>
    </lineage>
</organism>
<protein>
    <recommendedName>
        <fullName evidence="3">Zinc-finger</fullName>
    </recommendedName>
</protein>
<evidence type="ECO:0008006" key="3">
    <source>
        <dbReference type="Google" id="ProtNLM"/>
    </source>
</evidence>
<dbReference type="RefSeq" id="WP_382388905.1">
    <property type="nucleotide sequence ID" value="NZ_JBHLWI010000050.1"/>
</dbReference>
<dbReference type="Proteomes" id="UP001589797">
    <property type="component" value="Unassembled WGS sequence"/>
</dbReference>
<comment type="caution">
    <text evidence="1">The sequence shown here is derived from an EMBL/GenBank/DDBJ whole genome shotgun (WGS) entry which is preliminary data.</text>
</comment>
<evidence type="ECO:0000313" key="1">
    <source>
        <dbReference type="EMBL" id="MFC0264365.1"/>
    </source>
</evidence>
<proteinExistence type="predicted"/>
<sequence length="84" mass="9852">MKKIQNALLLSCIKVTELLEKKKVIPLNIFENVRLKIHLSMCKACQSYVHQSDAMDEMFEKLGNKLEDNDIEIFQKKLTEKIKE</sequence>
<accession>A0ABV6FWU5</accession>
<name>A0ABV6FWU5_9BACT</name>